<keyword evidence="2" id="KW-0238">DNA-binding</keyword>
<comment type="caution">
    <text evidence="6">The sequence shown here is derived from an EMBL/GenBank/DDBJ whole genome shotgun (WGS) entry which is preliminary data.</text>
</comment>
<evidence type="ECO:0000259" key="4">
    <source>
        <dbReference type="PROSITE" id="PS50042"/>
    </source>
</evidence>
<evidence type="ECO:0000256" key="2">
    <source>
        <dbReference type="ARBA" id="ARBA00023125"/>
    </source>
</evidence>
<dbReference type="PANTHER" id="PTHR24567:SF68">
    <property type="entry name" value="DNA-BINDING TRANSCRIPTIONAL DUAL REGULATOR CRP"/>
    <property type="match status" value="1"/>
</dbReference>
<dbReference type="Proteomes" id="UP000247555">
    <property type="component" value="Unassembled WGS sequence"/>
</dbReference>
<dbReference type="SMART" id="SM00100">
    <property type="entry name" value="cNMP"/>
    <property type="match status" value="1"/>
</dbReference>
<name>A0A318KCV0_9NEIS</name>
<dbReference type="AlphaFoldDB" id="A0A318KCV0"/>
<feature type="domain" description="Cyclic nucleotide-binding" evidence="4">
    <location>
        <begin position="28"/>
        <end position="140"/>
    </location>
</feature>
<keyword evidence="1" id="KW-0805">Transcription regulation</keyword>
<keyword evidence="7" id="KW-1185">Reference proteome</keyword>
<dbReference type="GO" id="GO:0003700">
    <property type="term" value="F:DNA-binding transcription factor activity"/>
    <property type="evidence" value="ECO:0007669"/>
    <property type="project" value="TreeGrafter"/>
</dbReference>
<dbReference type="SUPFAM" id="SSF46785">
    <property type="entry name" value="Winged helix' DNA-binding domain"/>
    <property type="match status" value="1"/>
</dbReference>
<dbReference type="InterPro" id="IPR000595">
    <property type="entry name" value="cNMP-bd_dom"/>
</dbReference>
<dbReference type="SUPFAM" id="SSF51206">
    <property type="entry name" value="cAMP-binding domain-like"/>
    <property type="match status" value="1"/>
</dbReference>
<evidence type="ECO:0000259" key="5">
    <source>
        <dbReference type="PROSITE" id="PS51063"/>
    </source>
</evidence>
<reference evidence="6 7" key="1">
    <citation type="submission" date="2018-05" db="EMBL/GenBank/DDBJ databases">
        <title>Genomic Encyclopedia of Type Strains, Phase IV (KMG-IV): sequencing the most valuable type-strain genomes for metagenomic binning, comparative biology and taxonomic classification.</title>
        <authorList>
            <person name="Goeker M."/>
        </authorList>
    </citation>
    <scope>NUCLEOTIDE SEQUENCE [LARGE SCALE GENOMIC DNA]</scope>
    <source>
        <strain evidence="6 7">DSM 29661</strain>
    </source>
</reference>
<dbReference type="InterPro" id="IPR036390">
    <property type="entry name" value="WH_DNA-bd_sf"/>
</dbReference>
<proteinExistence type="predicted"/>
<evidence type="ECO:0000256" key="3">
    <source>
        <dbReference type="ARBA" id="ARBA00023163"/>
    </source>
</evidence>
<dbReference type="Gene3D" id="1.10.10.10">
    <property type="entry name" value="Winged helix-like DNA-binding domain superfamily/Winged helix DNA-binding domain"/>
    <property type="match status" value="1"/>
</dbReference>
<keyword evidence="3" id="KW-0804">Transcription</keyword>
<gene>
    <name evidence="6" type="ORF">DFR34_13229</name>
</gene>
<dbReference type="InterPro" id="IPR050397">
    <property type="entry name" value="Env_Response_Regulators"/>
</dbReference>
<dbReference type="CDD" id="cd00038">
    <property type="entry name" value="CAP_ED"/>
    <property type="match status" value="1"/>
</dbReference>
<evidence type="ECO:0000313" key="6">
    <source>
        <dbReference type="EMBL" id="PXX74487.1"/>
    </source>
</evidence>
<dbReference type="GO" id="GO:0005829">
    <property type="term" value="C:cytosol"/>
    <property type="evidence" value="ECO:0007669"/>
    <property type="project" value="TreeGrafter"/>
</dbReference>
<dbReference type="EMBL" id="QJKI01000032">
    <property type="protein sequence ID" value="PXX74487.1"/>
    <property type="molecule type" value="Genomic_DNA"/>
</dbReference>
<evidence type="ECO:0000256" key="1">
    <source>
        <dbReference type="ARBA" id="ARBA00023015"/>
    </source>
</evidence>
<accession>A0A318KCV0</accession>
<dbReference type="PROSITE" id="PS51063">
    <property type="entry name" value="HTH_CRP_2"/>
    <property type="match status" value="1"/>
</dbReference>
<dbReference type="PANTHER" id="PTHR24567">
    <property type="entry name" value="CRP FAMILY TRANSCRIPTIONAL REGULATORY PROTEIN"/>
    <property type="match status" value="1"/>
</dbReference>
<dbReference type="PROSITE" id="PS50042">
    <property type="entry name" value="CNMP_BINDING_3"/>
    <property type="match status" value="1"/>
</dbReference>
<dbReference type="Pfam" id="PF13545">
    <property type="entry name" value="HTH_Crp_2"/>
    <property type="match status" value="1"/>
</dbReference>
<dbReference type="InterPro" id="IPR036388">
    <property type="entry name" value="WH-like_DNA-bd_sf"/>
</dbReference>
<dbReference type="InterPro" id="IPR018490">
    <property type="entry name" value="cNMP-bd_dom_sf"/>
</dbReference>
<organism evidence="6 7">
    <name type="scientific">Rivihabitans pingtungensis</name>
    <dbReference type="NCBI Taxonomy" id="1054498"/>
    <lineage>
        <taxon>Bacteria</taxon>
        <taxon>Pseudomonadati</taxon>
        <taxon>Pseudomonadota</taxon>
        <taxon>Betaproteobacteria</taxon>
        <taxon>Neisseriales</taxon>
        <taxon>Aquaspirillaceae</taxon>
        <taxon>Rivihabitans</taxon>
    </lineage>
</organism>
<sequence length="247" mass="27801">MPLSRAVATEGACSQDNTMISRLAHLPWFAGLPAELLTHIARHGTELSLADQQVLFLKDSPAQYLALVLSGQVYHLLHNQDGRELIIDRSQVGDWVGESALLEGHDRRDCTAVADGATRVWLLPRAQFGPLTGNSEFLRRMFASVCRRMRTHTEHVETLCLHQLGPRLARHLLRMVDEQPHAASVPGVWLHPPKQSVLASMVNVSRPKLNAQLRSWQRNGLIHHQPNILHILDVEKLRRIAYGECDM</sequence>
<feature type="domain" description="HTH crp-type" evidence="5">
    <location>
        <begin position="162"/>
        <end position="235"/>
    </location>
</feature>
<dbReference type="Pfam" id="PF00027">
    <property type="entry name" value="cNMP_binding"/>
    <property type="match status" value="1"/>
</dbReference>
<dbReference type="InterPro" id="IPR012318">
    <property type="entry name" value="HTH_CRP"/>
</dbReference>
<evidence type="ECO:0000313" key="7">
    <source>
        <dbReference type="Proteomes" id="UP000247555"/>
    </source>
</evidence>
<dbReference type="GO" id="GO:0003677">
    <property type="term" value="F:DNA binding"/>
    <property type="evidence" value="ECO:0007669"/>
    <property type="project" value="UniProtKB-KW"/>
</dbReference>
<protein>
    <submittedName>
        <fullName evidence="6">CRP-like cAMP-binding protein</fullName>
    </submittedName>
</protein>
<dbReference type="Gene3D" id="2.60.120.10">
    <property type="entry name" value="Jelly Rolls"/>
    <property type="match status" value="1"/>
</dbReference>
<dbReference type="InterPro" id="IPR014710">
    <property type="entry name" value="RmlC-like_jellyroll"/>
</dbReference>